<proteinExistence type="inferred from homology"/>
<feature type="compositionally biased region" description="Basic and acidic residues" evidence="3">
    <location>
        <begin position="369"/>
        <end position="389"/>
    </location>
</feature>
<dbReference type="AlphaFoldDB" id="A0AA38REU4"/>
<dbReference type="InterPro" id="IPR043198">
    <property type="entry name" value="Cyclin/Ssn8"/>
</dbReference>
<evidence type="ECO:0000256" key="1">
    <source>
        <dbReference type="ARBA" id="ARBA00008638"/>
    </source>
</evidence>
<feature type="region of interest" description="Disordered" evidence="3">
    <location>
        <begin position="369"/>
        <end position="429"/>
    </location>
</feature>
<keyword evidence="2" id="KW-0195">Cyclin</keyword>
<dbReference type="GO" id="GO:0006357">
    <property type="term" value="P:regulation of transcription by RNA polymerase II"/>
    <property type="evidence" value="ECO:0007669"/>
    <property type="project" value="InterPro"/>
</dbReference>
<gene>
    <name evidence="5" type="ORF">NKR19_g6437</name>
</gene>
<organism evidence="5 6">
    <name type="scientific">Coniochaeta hoffmannii</name>
    <dbReference type="NCBI Taxonomy" id="91930"/>
    <lineage>
        <taxon>Eukaryota</taxon>
        <taxon>Fungi</taxon>
        <taxon>Dikarya</taxon>
        <taxon>Ascomycota</taxon>
        <taxon>Pezizomycotina</taxon>
        <taxon>Sordariomycetes</taxon>
        <taxon>Sordariomycetidae</taxon>
        <taxon>Coniochaetales</taxon>
        <taxon>Coniochaetaceae</taxon>
        <taxon>Coniochaeta</taxon>
    </lineage>
</organism>
<dbReference type="GO" id="GO:0016538">
    <property type="term" value="F:cyclin-dependent protein serine/threonine kinase regulator activity"/>
    <property type="evidence" value="ECO:0007669"/>
    <property type="project" value="InterPro"/>
</dbReference>
<feature type="compositionally biased region" description="Basic and acidic residues" evidence="3">
    <location>
        <begin position="407"/>
        <end position="423"/>
    </location>
</feature>
<dbReference type="CDD" id="cd20525">
    <property type="entry name" value="CYCLIN_CCNH_rpt2"/>
    <property type="match status" value="1"/>
</dbReference>
<dbReference type="Pfam" id="PF16899">
    <property type="entry name" value="Cyclin_C_2"/>
    <property type="match status" value="1"/>
</dbReference>
<dbReference type="Proteomes" id="UP001174691">
    <property type="component" value="Unassembled WGS sequence"/>
</dbReference>
<dbReference type="PANTHER" id="PTHR10026">
    <property type="entry name" value="CYCLIN"/>
    <property type="match status" value="1"/>
</dbReference>
<dbReference type="CDD" id="cd20524">
    <property type="entry name" value="CYCLIN_CCNH_rpt1"/>
    <property type="match status" value="1"/>
</dbReference>
<feature type="compositionally biased region" description="Basic and acidic residues" evidence="3">
    <location>
        <begin position="275"/>
        <end position="286"/>
    </location>
</feature>
<evidence type="ECO:0000256" key="3">
    <source>
        <dbReference type="SAM" id="MobiDB-lite"/>
    </source>
</evidence>
<dbReference type="Gene3D" id="1.10.472.10">
    <property type="entry name" value="Cyclin-like"/>
    <property type="match status" value="2"/>
</dbReference>
<evidence type="ECO:0000313" key="5">
    <source>
        <dbReference type="EMBL" id="KAJ9144422.1"/>
    </source>
</evidence>
<name>A0AA38REU4_9PEZI</name>
<comment type="caution">
    <text evidence="5">The sequence shown here is derived from an EMBL/GenBank/DDBJ whole genome shotgun (WGS) entry which is preliminary data.</text>
</comment>
<dbReference type="EMBL" id="JANBVN010000099">
    <property type="protein sequence ID" value="KAJ9144422.1"/>
    <property type="molecule type" value="Genomic_DNA"/>
</dbReference>
<feature type="region of interest" description="Disordered" evidence="3">
    <location>
        <begin position="271"/>
        <end position="297"/>
    </location>
</feature>
<dbReference type="SUPFAM" id="SSF47954">
    <property type="entry name" value="Cyclin-like"/>
    <property type="match status" value="2"/>
</dbReference>
<dbReference type="InterPro" id="IPR031658">
    <property type="entry name" value="Cyclin_C_2"/>
</dbReference>
<accession>A0AA38REU4</accession>
<protein>
    <submittedName>
        <fullName evidence="5">Cyclin-like protein</fullName>
    </submittedName>
</protein>
<evidence type="ECO:0000259" key="4">
    <source>
        <dbReference type="SMART" id="SM00385"/>
    </source>
</evidence>
<feature type="region of interest" description="Disordered" evidence="3">
    <location>
        <begin position="42"/>
        <end position="87"/>
    </location>
</feature>
<sequence>MASEDARYRQSTQYRLWSFSPAQLASTREKTNALARANISETLASKQSSSSSSNGGNLTAALSAPASGANTPDPPSQRHNPSTPAVPEFLTPAEELQLLNFFMVELIRACNFLELRTDMRATAAVFLRRFYVTNSIMTYPPTEMLKTCLFFGCKAEGHYPNAAKFAEQFPQTTGEQILAGEFLLCQGLRFAFDVKHPFRALEGAIMELRRYGDIDDKRISSAHSRAREILKFSPLVTDVYFHYTPSQIMLAALSLADRELAERVIHETFHHHHHDPAAEQTKETNRKGSAAAAAGEQRASRLIGVEMRDRVAGVVASCREILAREPPERLTAYWGAPESQQITRPLLRKLKKCRDPDRWDLVAYQNAKREQARQKDEDAAAARGGEHAQRGRRASLDGGGDGAVFGDVHERDVKRRKVAKTEDPFGGPL</sequence>
<keyword evidence="6" id="KW-1185">Reference proteome</keyword>
<feature type="domain" description="Cyclin-like" evidence="4">
    <location>
        <begin position="104"/>
        <end position="186"/>
    </location>
</feature>
<comment type="similarity">
    <text evidence="1">Belongs to the cyclin family. Cyclin C subfamily.</text>
</comment>
<evidence type="ECO:0000313" key="6">
    <source>
        <dbReference type="Proteomes" id="UP001174691"/>
    </source>
</evidence>
<dbReference type="InterPro" id="IPR036915">
    <property type="entry name" value="Cyclin-like_sf"/>
</dbReference>
<dbReference type="InterPro" id="IPR013763">
    <property type="entry name" value="Cyclin-like_dom"/>
</dbReference>
<evidence type="ECO:0000256" key="2">
    <source>
        <dbReference type="ARBA" id="ARBA00023127"/>
    </source>
</evidence>
<reference evidence="5" key="1">
    <citation type="submission" date="2022-07" db="EMBL/GenBank/DDBJ databases">
        <title>Fungi with potential for degradation of polypropylene.</title>
        <authorList>
            <person name="Gostincar C."/>
        </authorList>
    </citation>
    <scope>NUCLEOTIDE SEQUENCE</scope>
    <source>
        <strain evidence="5">EXF-13287</strain>
    </source>
</reference>
<dbReference type="SMART" id="SM00385">
    <property type="entry name" value="CYCLIN"/>
    <property type="match status" value="1"/>
</dbReference>